<dbReference type="Pfam" id="PF08373">
    <property type="entry name" value="RAP"/>
    <property type="match status" value="1"/>
</dbReference>
<organism evidence="3 4">
    <name type="scientific">Symbiodinium microadriaticum</name>
    <name type="common">Dinoflagellate</name>
    <name type="synonym">Zooxanthella microadriatica</name>
    <dbReference type="NCBI Taxonomy" id="2951"/>
    <lineage>
        <taxon>Eukaryota</taxon>
        <taxon>Sar</taxon>
        <taxon>Alveolata</taxon>
        <taxon>Dinophyceae</taxon>
        <taxon>Suessiales</taxon>
        <taxon>Symbiodiniaceae</taxon>
        <taxon>Symbiodinium</taxon>
    </lineage>
</organism>
<dbReference type="SMART" id="SM00952">
    <property type="entry name" value="RAP"/>
    <property type="match status" value="1"/>
</dbReference>
<dbReference type="EMBL" id="LSRX01001233">
    <property type="protein sequence ID" value="OLP81992.1"/>
    <property type="molecule type" value="Genomic_DNA"/>
</dbReference>
<dbReference type="InterPro" id="IPR013584">
    <property type="entry name" value="RAP"/>
</dbReference>
<dbReference type="Gene3D" id="3.40.960.10">
    <property type="entry name" value="VSR Endonuclease"/>
    <property type="match status" value="1"/>
</dbReference>
<dbReference type="Pfam" id="PF26188">
    <property type="entry name" value="RESC6"/>
    <property type="match status" value="2"/>
</dbReference>
<evidence type="ECO:0000313" key="4">
    <source>
        <dbReference type="Proteomes" id="UP000186817"/>
    </source>
</evidence>
<dbReference type="GO" id="GO:0005759">
    <property type="term" value="C:mitochondrial matrix"/>
    <property type="evidence" value="ECO:0007669"/>
    <property type="project" value="TreeGrafter"/>
</dbReference>
<dbReference type="GO" id="GO:0000963">
    <property type="term" value="P:mitochondrial RNA processing"/>
    <property type="evidence" value="ECO:0007669"/>
    <property type="project" value="TreeGrafter"/>
</dbReference>
<dbReference type="OMA" id="RSYAHIK"/>
<accession>A0A1Q9CGD9</accession>
<keyword evidence="4" id="KW-1185">Reference proteome</keyword>
<dbReference type="GO" id="GO:0003723">
    <property type="term" value="F:RNA binding"/>
    <property type="evidence" value="ECO:0007669"/>
    <property type="project" value="TreeGrafter"/>
</dbReference>
<dbReference type="InterPro" id="IPR058917">
    <property type="entry name" value="RESC6_dom"/>
</dbReference>
<dbReference type="PANTHER" id="PTHR21228:SF40">
    <property type="entry name" value="LD45607P"/>
    <property type="match status" value="1"/>
</dbReference>
<dbReference type="GO" id="GO:0035770">
    <property type="term" value="C:ribonucleoprotein granule"/>
    <property type="evidence" value="ECO:0007669"/>
    <property type="project" value="TreeGrafter"/>
</dbReference>
<feature type="compositionally biased region" description="Basic and acidic residues" evidence="1">
    <location>
        <begin position="1107"/>
        <end position="1123"/>
    </location>
</feature>
<dbReference type="PROSITE" id="PS51286">
    <property type="entry name" value="RAP"/>
    <property type="match status" value="1"/>
</dbReference>
<feature type="compositionally biased region" description="Acidic residues" evidence="1">
    <location>
        <begin position="1083"/>
        <end position="1101"/>
    </location>
</feature>
<name>A0A1Q9CGD9_SYMMI</name>
<feature type="region of interest" description="Disordered" evidence="1">
    <location>
        <begin position="1074"/>
        <end position="1143"/>
    </location>
</feature>
<evidence type="ECO:0000259" key="2">
    <source>
        <dbReference type="PROSITE" id="PS51286"/>
    </source>
</evidence>
<comment type="caution">
    <text evidence="3">The sequence shown here is derived from an EMBL/GenBank/DDBJ whole genome shotgun (WGS) entry which is preliminary data.</text>
</comment>
<proteinExistence type="predicted"/>
<reference evidence="3 4" key="1">
    <citation type="submission" date="2016-02" db="EMBL/GenBank/DDBJ databases">
        <title>Genome analysis of coral dinoflagellate symbionts highlights evolutionary adaptations to a symbiotic lifestyle.</title>
        <authorList>
            <person name="Aranda M."/>
            <person name="Li Y."/>
            <person name="Liew Y.J."/>
            <person name="Baumgarten S."/>
            <person name="Simakov O."/>
            <person name="Wilson M."/>
            <person name="Piel J."/>
            <person name="Ashoor H."/>
            <person name="Bougouffa S."/>
            <person name="Bajic V.B."/>
            <person name="Ryu T."/>
            <person name="Ravasi T."/>
            <person name="Bayer T."/>
            <person name="Micklem G."/>
            <person name="Kim H."/>
            <person name="Bhak J."/>
            <person name="Lajeunesse T.C."/>
            <person name="Voolstra C.R."/>
        </authorList>
    </citation>
    <scope>NUCLEOTIDE SEQUENCE [LARGE SCALE GENOMIC DNA]</scope>
    <source>
        <strain evidence="3 4">CCMP2467</strain>
    </source>
</reference>
<dbReference type="Proteomes" id="UP000186817">
    <property type="component" value="Unassembled WGS sequence"/>
</dbReference>
<sequence length="1143" mass="128892">MIRAHSHHCLACLVHECKRSLLRAPSRHITVIPLDSSKPDAPKLETRVLQRWAEQTQHPDHATAMLRQLPTTDSTDVYTSRSGFLRCLRALHWLHVAGAPAEELLESWRLLENIGHDEARSFLPCDLAEIFSLLASCERSSTELVRHLNIQCRTLSRSFAAEEIAQVMRACGKLSFRPVQTFRKLGNKFGALLQDPDGNGVKGSQIACVAATHALLQISWQSRKQERDLQMWKAMAVALPRHLPDMKSRDIAVTLNAFAKFDFSSSSIHGNVSRMFSTVATRLVPLVALSEFPPRELALVSNAFAKIRAGPWAMPLLKTISACATPQLQSYNEQDFSNTLNAFAQLRCRDPMFFDAVSLAVAPKIASFDPQGLSLVAHAYAKLQFRHDSLFEKIADASMRLMDRFKPLHLGNLAYAFGRLQIQNKQLNLCLADEVVFRGTIGKTLQDSSDLYRFPLSPLERLTQAFARLSISDQRLYFVLFDMTRQRVRELTCHEENGETELLNSPDKTGAIAPTALSGHGLSILLSAFAKSQSNFHSLMRWVPKQVTGLQGQYSTHQLCTIFNSCSKLGIVNSPMYTDLISFAKLRVPQMSPRSLAMLLRGMARAKTSNRQVIRSAVKVISAKLVELDVVDACALFVGCAEMNYRDARFLRLLAAVVRSRLGEVSGSQLATALACYAHMRVRHLAWFDAILFELFKRQHELTEKDASNIAYAMLLLATVERHEHELQRAPQAGTGTHGYPFDTHHGVLYSMLAISNEHRNELNYPAVYQLQIVELYLRLLEPGVYDAMRQELKTLLAKARKVNVVVDDYMQNSSRLHRRISQWFTRVGLHHRSEVFLGPFMLDMVIGNRVVVEIDGPSHFYRDTNTRTASSLLKHNLLKAMGFHVRHLPYQEWQQCGTAVKRTMYCSAFWKDVLAASEDEIKAEAPNRGPIAEGADPRVPELIDILDLVLNWQSGQGPHPSIALLGKKLEPKRPQQSLPAFYETEPPEIDDVAVSRLKFDVDAERQQARSEQELLAAHAEAEAALEDDRQQSISSIQRVRLDSRKKLEEGHETNVMQDLHDIMPRSRRKVIRHTSSGLFDQDALEENTDDSSDEEPEGDSLEFQLAEEKEPEQQADKEHYERVQILPDQTRDTGSSDGLAKE</sequence>
<dbReference type="GO" id="GO:0044528">
    <property type="term" value="P:regulation of mitochondrial mRNA stability"/>
    <property type="evidence" value="ECO:0007669"/>
    <property type="project" value="TreeGrafter"/>
</dbReference>
<dbReference type="OrthoDB" id="385235at2759"/>
<evidence type="ECO:0000256" key="1">
    <source>
        <dbReference type="SAM" id="MobiDB-lite"/>
    </source>
</evidence>
<dbReference type="PANTHER" id="PTHR21228">
    <property type="entry name" value="FAST LEU-RICH DOMAIN-CONTAINING"/>
    <property type="match status" value="1"/>
</dbReference>
<evidence type="ECO:0000313" key="3">
    <source>
        <dbReference type="EMBL" id="OLP81992.1"/>
    </source>
</evidence>
<protein>
    <recommendedName>
        <fullName evidence="2">RAP domain-containing protein</fullName>
    </recommendedName>
</protein>
<feature type="domain" description="RAP" evidence="2">
    <location>
        <begin position="851"/>
        <end position="909"/>
    </location>
</feature>
<dbReference type="InterPro" id="IPR050870">
    <property type="entry name" value="FAST_kinase"/>
</dbReference>
<dbReference type="AlphaFoldDB" id="A0A1Q9CGD9"/>
<gene>
    <name evidence="3" type="ORF">AK812_SmicGene37405</name>
</gene>